<dbReference type="EMBL" id="CAKLBY020000042">
    <property type="protein sequence ID" value="CAK7915254.1"/>
    <property type="molecule type" value="Genomic_DNA"/>
</dbReference>
<feature type="region of interest" description="Disordered" evidence="2">
    <location>
        <begin position="183"/>
        <end position="206"/>
    </location>
</feature>
<organism evidence="3 4">
    <name type="scientific">Peronospora matthiolae</name>
    <dbReference type="NCBI Taxonomy" id="2874970"/>
    <lineage>
        <taxon>Eukaryota</taxon>
        <taxon>Sar</taxon>
        <taxon>Stramenopiles</taxon>
        <taxon>Oomycota</taxon>
        <taxon>Peronosporomycetes</taxon>
        <taxon>Peronosporales</taxon>
        <taxon>Peronosporaceae</taxon>
        <taxon>Peronospora</taxon>
    </lineage>
</organism>
<feature type="compositionally biased region" description="Basic and acidic residues" evidence="2">
    <location>
        <begin position="186"/>
        <end position="201"/>
    </location>
</feature>
<proteinExistence type="predicted"/>
<dbReference type="AlphaFoldDB" id="A0AAV1TCH7"/>
<accession>A0AAV1TCH7</accession>
<feature type="coiled-coil region" evidence="1">
    <location>
        <begin position="6"/>
        <end position="78"/>
    </location>
</feature>
<comment type="caution">
    <text evidence="3">The sequence shown here is derived from an EMBL/GenBank/DDBJ whole genome shotgun (WGS) entry which is preliminary data.</text>
</comment>
<reference evidence="3" key="1">
    <citation type="submission" date="2024-01" db="EMBL/GenBank/DDBJ databases">
        <authorList>
            <person name="Webb A."/>
        </authorList>
    </citation>
    <scope>NUCLEOTIDE SEQUENCE</scope>
    <source>
        <strain evidence="3">Pm1</strain>
    </source>
</reference>
<feature type="region of interest" description="Disordered" evidence="2">
    <location>
        <begin position="483"/>
        <end position="533"/>
    </location>
</feature>
<protein>
    <submittedName>
        <fullName evidence="3">Uncharacterized protein</fullName>
    </submittedName>
</protein>
<feature type="coiled-coil region" evidence="1">
    <location>
        <begin position="432"/>
        <end position="466"/>
    </location>
</feature>
<feature type="coiled-coil region" evidence="1">
    <location>
        <begin position="290"/>
        <end position="349"/>
    </location>
</feature>
<feature type="compositionally biased region" description="Basic and acidic residues" evidence="2">
    <location>
        <begin position="495"/>
        <end position="516"/>
    </location>
</feature>
<sequence>MKRGGLRSQQQEAERVARELMDAKIEAAHLRERLRLRVGGDTTAAELEAEAFALQTALGEAQETLQTQAAALQTLELKYEQSMRGMLQLDEAWKLSKAQTRAAQDAQQVAEAAGEAQKRRRDALERHLEAATGRETMLMGRVDELTVQVERAERRSDEERRATTQKELQICELRAELETTRQAFETQRKEEEGATREDVRKLQSQLQEAQEQAAALRGQVHARQEEAAAVERELRAVKEAEAEVKQRLVALTEEHATLRVHWESVKVVAAESTQRAVQAETENRSIRRGLAERDDVVQEKERAVRALEQEVLQMQKVVEQELMKKKQAIAETEQRLTKESQEMLQAQEETWSCRERALQHEVAKYEGEVARVRAFHMELAELLQMKEGGDTVTDPLQSVEPTMLKAFVVQQINKQEVLTAALGQLKAKAGAMKRQLRLHSRLEVENRTLRAEYEKAKLAMERMATRKGKSGAFAASLPVRQAGSEVGSSSPCEKSVGKEIRSGGREEVPFVKRKLEADEENEVRATPRKAPRTKHVYVASRYMDSASKR</sequence>
<name>A0AAV1TCH7_9STRA</name>
<gene>
    <name evidence="3" type="ORF">PM001_LOCUS5146</name>
</gene>
<evidence type="ECO:0000313" key="4">
    <source>
        <dbReference type="Proteomes" id="UP001162060"/>
    </source>
</evidence>
<evidence type="ECO:0000256" key="1">
    <source>
        <dbReference type="SAM" id="Coils"/>
    </source>
</evidence>
<evidence type="ECO:0000256" key="2">
    <source>
        <dbReference type="SAM" id="MobiDB-lite"/>
    </source>
</evidence>
<keyword evidence="1" id="KW-0175">Coiled coil</keyword>
<dbReference type="Proteomes" id="UP001162060">
    <property type="component" value="Unassembled WGS sequence"/>
</dbReference>
<evidence type="ECO:0000313" key="3">
    <source>
        <dbReference type="EMBL" id="CAK7915254.1"/>
    </source>
</evidence>